<reference evidence="2" key="1">
    <citation type="submission" date="2019-11" db="EMBL/GenBank/DDBJ databases">
        <authorList>
            <person name="Feng L."/>
        </authorList>
    </citation>
    <scope>NUCLEOTIDE SEQUENCE</scope>
    <source>
        <strain evidence="2">PclaraLFYP37</strain>
    </source>
</reference>
<dbReference type="GeneID" id="93557988"/>
<sequence length="86" mass="9633">MTGPFGCLFGLLFAFLAFLLIMVLNIARRVRNIMSSFSPKNHKQQSSSGNPHGQTTSQNHSQSSSHGSHKIFDDNEGEYVDYEEIK</sequence>
<dbReference type="InterPro" id="IPR032272">
    <property type="entry name" value="DUF4834"/>
</dbReference>
<proteinExistence type="predicted"/>
<name>A0A6N3E0H0_9BACT</name>
<feature type="region of interest" description="Disordered" evidence="1">
    <location>
        <begin position="37"/>
        <end position="86"/>
    </location>
</feature>
<dbReference type="AlphaFoldDB" id="A0A6N3E0H0"/>
<dbReference type="Pfam" id="PF16118">
    <property type="entry name" value="DUF4834"/>
    <property type="match status" value="1"/>
</dbReference>
<dbReference type="RefSeq" id="WP_021981059.1">
    <property type="nucleotide sequence ID" value="NZ_AP025941.1"/>
</dbReference>
<evidence type="ECO:0000313" key="2">
    <source>
        <dbReference type="EMBL" id="VYU33605.1"/>
    </source>
</evidence>
<accession>A0A6N3E0H0</accession>
<dbReference type="EMBL" id="CACRUT010000015">
    <property type="protein sequence ID" value="VYU33605.1"/>
    <property type="molecule type" value="Genomic_DNA"/>
</dbReference>
<protein>
    <submittedName>
        <fullName evidence="2">Uncharacterized protein</fullName>
    </submittedName>
</protein>
<feature type="compositionally biased region" description="Acidic residues" evidence="1">
    <location>
        <begin position="74"/>
        <end position="86"/>
    </location>
</feature>
<evidence type="ECO:0000256" key="1">
    <source>
        <dbReference type="SAM" id="MobiDB-lite"/>
    </source>
</evidence>
<organism evidence="2">
    <name type="scientific">Paraprevotella clara</name>
    <dbReference type="NCBI Taxonomy" id="454154"/>
    <lineage>
        <taxon>Bacteria</taxon>
        <taxon>Pseudomonadati</taxon>
        <taxon>Bacteroidota</taxon>
        <taxon>Bacteroidia</taxon>
        <taxon>Bacteroidales</taxon>
        <taxon>Prevotellaceae</taxon>
        <taxon>Paraprevotella</taxon>
    </lineage>
</organism>
<gene>
    <name evidence="2" type="ORF">PCLFYP37_02551</name>
</gene>
<feature type="compositionally biased region" description="Low complexity" evidence="1">
    <location>
        <begin position="52"/>
        <end position="66"/>
    </location>
</feature>
<feature type="compositionally biased region" description="Polar residues" evidence="1">
    <location>
        <begin position="37"/>
        <end position="51"/>
    </location>
</feature>